<sequence length="696" mass="74633">MLARFRRAAQRVARAPREPVDDDADAAYDVSHYFIDDVADPWRQNDALERERLSQHAALRELVSRGDSSQLKARLSSLGSSAGLIANLTPGGANTLLYVSTRAGLPRRQLTAQSQAEQPRQQRGPHSQPDSWRSQHAVICVRKALRELVSRGESSQLKARLSSLGSSAGLIANLTPGGANTLLYVASEAGFTSAVSSLLDAGADGRAHPVTKYCPLYIACYHGHVDIAKLLLQAFPEAVQQETVEKWLPIHAACIGGHAALVTLLLEYPYPESVLSTYTDASGQWQYSAAFDVNARDVSGQTALYVACTLGNVAVVDALLAHTVLAVPATKSQQEATEDTPVVASQALSPQRGGISLGIHAIVSKLTGSSNNNDRWSSERRITPVVVEAGRGGDACVSCAARGGHVRLLKRLLAAGADANAEALPPADVMGGGDSTRDRRRSRSASAAMSGARSSSAPSPARGAYNTDRDSPWTALAIAARAKNVQIVEILLQHGATDPHCRAIRECATHGLTELLAKLLATKAYPDPDYKLNKSTISEALFSDRDGDSALTYSALCPTTAVMVNWRELRAQLATIRALCPTTAVMVNWRELRAQLATIRDSDSALTYSALCPTTAVMVNWRELRAQLATIRDGDSALTYSALCPTTAVMVNWRELRAQLATIRDGDSALTYSALCPTTAVMVNWRELRAQLATIR</sequence>
<keyword evidence="1" id="KW-0677">Repeat</keyword>
<dbReference type="Pfam" id="PF00023">
    <property type="entry name" value="Ank"/>
    <property type="match status" value="1"/>
</dbReference>
<feature type="region of interest" description="Disordered" evidence="3">
    <location>
        <begin position="109"/>
        <end position="134"/>
    </location>
</feature>
<protein>
    <submittedName>
        <fullName evidence="4">Uncharacterized protein</fullName>
    </submittedName>
</protein>
<comment type="caution">
    <text evidence="4">The sequence shown here is derived from an EMBL/GenBank/DDBJ whole genome shotgun (WGS) entry which is preliminary data.</text>
</comment>
<gene>
    <name evidence="4" type="ORF">PYW07_013417</name>
</gene>
<dbReference type="InterPro" id="IPR036770">
    <property type="entry name" value="Ankyrin_rpt-contain_sf"/>
</dbReference>
<keyword evidence="5" id="KW-1185">Reference proteome</keyword>
<proteinExistence type="predicted"/>
<dbReference type="PANTHER" id="PTHR24198">
    <property type="entry name" value="ANKYRIN REPEAT AND PROTEIN KINASE DOMAIN-CONTAINING PROTEIN"/>
    <property type="match status" value="1"/>
</dbReference>
<evidence type="ECO:0000256" key="1">
    <source>
        <dbReference type="ARBA" id="ARBA00022737"/>
    </source>
</evidence>
<dbReference type="InterPro" id="IPR002110">
    <property type="entry name" value="Ankyrin_rpt"/>
</dbReference>
<dbReference type="Gene3D" id="1.25.40.20">
    <property type="entry name" value="Ankyrin repeat-containing domain"/>
    <property type="match status" value="2"/>
</dbReference>
<dbReference type="PANTHER" id="PTHR24198:SF169">
    <property type="entry name" value="NON-SPECIFIC SERINE_THREONINE PROTEIN KINASE"/>
    <property type="match status" value="1"/>
</dbReference>
<feature type="region of interest" description="Disordered" evidence="3">
    <location>
        <begin position="423"/>
        <end position="467"/>
    </location>
</feature>
<dbReference type="AlphaFoldDB" id="A0AAD8DJZ4"/>
<accession>A0AAD8DJZ4</accession>
<dbReference type="Proteomes" id="UP001231518">
    <property type="component" value="Chromosome 31"/>
</dbReference>
<evidence type="ECO:0000256" key="2">
    <source>
        <dbReference type="ARBA" id="ARBA00023043"/>
    </source>
</evidence>
<evidence type="ECO:0000313" key="4">
    <source>
        <dbReference type="EMBL" id="KAJ8704123.1"/>
    </source>
</evidence>
<dbReference type="EMBL" id="JARGEI010000032">
    <property type="protein sequence ID" value="KAJ8704123.1"/>
    <property type="molecule type" value="Genomic_DNA"/>
</dbReference>
<name>A0AAD8DJZ4_MYTSE</name>
<organism evidence="4 5">
    <name type="scientific">Mythimna separata</name>
    <name type="common">Oriental armyworm</name>
    <name type="synonym">Pseudaletia separata</name>
    <dbReference type="NCBI Taxonomy" id="271217"/>
    <lineage>
        <taxon>Eukaryota</taxon>
        <taxon>Metazoa</taxon>
        <taxon>Ecdysozoa</taxon>
        <taxon>Arthropoda</taxon>
        <taxon>Hexapoda</taxon>
        <taxon>Insecta</taxon>
        <taxon>Pterygota</taxon>
        <taxon>Neoptera</taxon>
        <taxon>Endopterygota</taxon>
        <taxon>Lepidoptera</taxon>
        <taxon>Glossata</taxon>
        <taxon>Ditrysia</taxon>
        <taxon>Noctuoidea</taxon>
        <taxon>Noctuidae</taxon>
        <taxon>Noctuinae</taxon>
        <taxon>Hadenini</taxon>
        <taxon>Mythimna</taxon>
    </lineage>
</organism>
<dbReference type="SUPFAM" id="SSF48403">
    <property type="entry name" value="Ankyrin repeat"/>
    <property type="match status" value="1"/>
</dbReference>
<evidence type="ECO:0000313" key="5">
    <source>
        <dbReference type="Proteomes" id="UP001231518"/>
    </source>
</evidence>
<dbReference type="Pfam" id="PF12796">
    <property type="entry name" value="Ank_2"/>
    <property type="match status" value="2"/>
</dbReference>
<feature type="compositionally biased region" description="Polar residues" evidence="3">
    <location>
        <begin position="110"/>
        <end position="134"/>
    </location>
</feature>
<dbReference type="SMART" id="SM00248">
    <property type="entry name" value="ANK"/>
    <property type="match status" value="6"/>
</dbReference>
<keyword evidence="2" id="KW-0040">ANK repeat</keyword>
<feature type="compositionally biased region" description="Low complexity" evidence="3">
    <location>
        <begin position="444"/>
        <end position="464"/>
    </location>
</feature>
<evidence type="ECO:0000256" key="3">
    <source>
        <dbReference type="SAM" id="MobiDB-lite"/>
    </source>
</evidence>
<reference evidence="4" key="1">
    <citation type="submission" date="2023-03" db="EMBL/GenBank/DDBJ databases">
        <title>Chromosome-level genomes of two armyworms, Mythimna separata and Mythimna loreyi, provide insights into the biosynthesis and reception of sex pheromones.</title>
        <authorList>
            <person name="Zhao H."/>
        </authorList>
    </citation>
    <scope>NUCLEOTIDE SEQUENCE</scope>
    <source>
        <strain evidence="4">BeijingLab</strain>
        <tissue evidence="4">Pupa</tissue>
    </source>
</reference>